<sequence>MRFNHLTNGLCFQQINISTTIAIHIKPTTAISNAIK</sequence>
<accession>A0A914RDK0</accession>
<evidence type="ECO:0000313" key="2">
    <source>
        <dbReference type="WBParaSite" id="PEQ_0000457301-mRNA-1"/>
    </source>
</evidence>
<dbReference type="Proteomes" id="UP000887564">
    <property type="component" value="Unplaced"/>
</dbReference>
<dbReference type="AlphaFoldDB" id="A0A914RDK0"/>
<dbReference type="WBParaSite" id="PEQ_0000457301-mRNA-1">
    <property type="protein sequence ID" value="PEQ_0000457301-mRNA-1"/>
    <property type="gene ID" value="PEQ_0000457301"/>
</dbReference>
<name>A0A914RDK0_PAREQ</name>
<evidence type="ECO:0000313" key="1">
    <source>
        <dbReference type="Proteomes" id="UP000887564"/>
    </source>
</evidence>
<protein>
    <submittedName>
        <fullName evidence="2">Uncharacterized protein</fullName>
    </submittedName>
</protein>
<organism evidence="1 2">
    <name type="scientific">Parascaris equorum</name>
    <name type="common">Equine roundworm</name>
    <dbReference type="NCBI Taxonomy" id="6256"/>
    <lineage>
        <taxon>Eukaryota</taxon>
        <taxon>Metazoa</taxon>
        <taxon>Ecdysozoa</taxon>
        <taxon>Nematoda</taxon>
        <taxon>Chromadorea</taxon>
        <taxon>Rhabditida</taxon>
        <taxon>Spirurina</taxon>
        <taxon>Ascaridomorpha</taxon>
        <taxon>Ascaridoidea</taxon>
        <taxon>Ascarididae</taxon>
        <taxon>Parascaris</taxon>
    </lineage>
</organism>
<keyword evidence="1" id="KW-1185">Reference proteome</keyword>
<reference evidence="2" key="1">
    <citation type="submission" date="2022-11" db="UniProtKB">
        <authorList>
            <consortium name="WormBaseParasite"/>
        </authorList>
    </citation>
    <scope>IDENTIFICATION</scope>
</reference>
<proteinExistence type="predicted"/>